<keyword evidence="2" id="KW-1185">Reference proteome</keyword>
<proteinExistence type="predicted"/>
<accession>A0A2G5FAK8</accession>
<dbReference type="EMBL" id="KZ305018">
    <property type="protein sequence ID" value="PIA64977.1"/>
    <property type="molecule type" value="Genomic_DNA"/>
</dbReference>
<organism evidence="1 2">
    <name type="scientific">Aquilegia coerulea</name>
    <name type="common">Rocky mountain columbine</name>
    <dbReference type="NCBI Taxonomy" id="218851"/>
    <lineage>
        <taxon>Eukaryota</taxon>
        <taxon>Viridiplantae</taxon>
        <taxon>Streptophyta</taxon>
        <taxon>Embryophyta</taxon>
        <taxon>Tracheophyta</taxon>
        <taxon>Spermatophyta</taxon>
        <taxon>Magnoliopsida</taxon>
        <taxon>Ranunculales</taxon>
        <taxon>Ranunculaceae</taxon>
        <taxon>Thalictroideae</taxon>
        <taxon>Aquilegia</taxon>
    </lineage>
</organism>
<gene>
    <name evidence="1" type="ORF">AQUCO_00100447v1</name>
</gene>
<sequence>MASPTEQRVSTSDFDMAYGSKSRKKKVFQSAVSTYKKVALSNLEVEDVIEVSDGEDTMVATPKEMLSNYIVKSTLSPQKGEEAGSSLGDKSLSSLTLKRKVTLKLVGSESDTGGDDHVSLVVHKVKIIEENGLRHSS</sequence>
<evidence type="ECO:0000313" key="1">
    <source>
        <dbReference type="EMBL" id="PIA64977.1"/>
    </source>
</evidence>
<evidence type="ECO:0000313" key="2">
    <source>
        <dbReference type="Proteomes" id="UP000230069"/>
    </source>
</evidence>
<reference evidence="1 2" key="1">
    <citation type="submission" date="2017-09" db="EMBL/GenBank/DDBJ databases">
        <title>WGS assembly of Aquilegia coerulea Goldsmith.</title>
        <authorList>
            <person name="Hodges S."/>
            <person name="Kramer E."/>
            <person name="Nordborg M."/>
            <person name="Tomkins J."/>
            <person name="Borevitz J."/>
            <person name="Derieg N."/>
            <person name="Yan J."/>
            <person name="Mihaltcheva S."/>
            <person name="Hayes R.D."/>
            <person name="Rokhsar D."/>
        </authorList>
    </citation>
    <scope>NUCLEOTIDE SEQUENCE [LARGE SCALE GENOMIC DNA]</scope>
    <source>
        <strain evidence="2">cv. Goldsmith</strain>
    </source>
</reference>
<protein>
    <submittedName>
        <fullName evidence="1">Uncharacterized protein</fullName>
    </submittedName>
</protein>
<dbReference type="InParanoid" id="A0A2G5FAK8"/>
<name>A0A2G5FAK8_AQUCA</name>
<dbReference type="Proteomes" id="UP000230069">
    <property type="component" value="Unassembled WGS sequence"/>
</dbReference>
<dbReference type="AlphaFoldDB" id="A0A2G5FAK8"/>